<feature type="compositionally biased region" description="Polar residues" evidence="1">
    <location>
        <begin position="257"/>
        <end position="268"/>
    </location>
</feature>
<dbReference type="Proteomes" id="UP001161017">
    <property type="component" value="Unassembled WGS sequence"/>
</dbReference>
<dbReference type="AlphaFoldDB" id="A0AA43QRU4"/>
<comment type="caution">
    <text evidence="2">The sequence shown here is derived from an EMBL/GenBank/DDBJ whole genome shotgun (WGS) entry which is preliminary data.</text>
</comment>
<feature type="compositionally biased region" description="Polar residues" evidence="1">
    <location>
        <begin position="143"/>
        <end position="160"/>
    </location>
</feature>
<sequence length="489" mass="55176">MLDENLPTFYLRSSADNIKHHASVLLSHQGSDALPSYSLRHPDPSLPGSKNRYAVALYDSYNPEILFGEVLLIPDWTQPNLNKEELRLNGGVLPPPQPVLPTDFVIQLYNPDQQVHVKWINGSWNTSSHFYFEIPEKSFRQPSVSSLDRTQSDPTASENTPKLGFKWKKDGKFSKDYVCSLSGKSTNPDGSKRKNREPDITISLFKHFREITIYEPNLSRVEIEDPKGLEVVLLLGAIVIREVYNSGMHEAFNITDSPSTVPLGSSANSGGQSHGRRRHSSHSNQPPQQPPRHSSSDPRPPPTDPRTQWELDVEAARLKKQVEVEERDRRRADAAETKRVKKMLEDEDRRRREKEMEINRETERLKKLYGKQQRQSLQQPPKPQQQSKPSYGPPVTAYPPAPVQRPHSAAPSPYLAHNLRPSGPQQQASYPQQQNPYLNPAAGGAANASTFFSSSGAPQQPLPKKSSFWHLGRKDDSASRLTKQRSTVF</sequence>
<feature type="compositionally biased region" description="Polar residues" evidence="1">
    <location>
        <begin position="479"/>
        <end position="489"/>
    </location>
</feature>
<dbReference type="EMBL" id="JAPUFD010000010">
    <property type="protein sequence ID" value="MDI1489743.1"/>
    <property type="molecule type" value="Genomic_DNA"/>
</dbReference>
<protein>
    <submittedName>
        <fullName evidence="2">Uncharacterized protein</fullName>
    </submittedName>
</protein>
<feature type="compositionally biased region" description="Low complexity" evidence="1">
    <location>
        <begin position="371"/>
        <end position="394"/>
    </location>
</feature>
<evidence type="ECO:0000256" key="1">
    <source>
        <dbReference type="SAM" id="MobiDB-lite"/>
    </source>
</evidence>
<dbReference type="CDD" id="cd22249">
    <property type="entry name" value="UDM1_RNF168_RNF169-like"/>
    <property type="match status" value="1"/>
</dbReference>
<feature type="region of interest" description="Disordered" evidence="1">
    <location>
        <begin position="257"/>
        <end position="310"/>
    </location>
</feature>
<proteinExistence type="predicted"/>
<feature type="compositionally biased region" description="Low complexity" evidence="1">
    <location>
        <begin position="421"/>
        <end position="437"/>
    </location>
</feature>
<gene>
    <name evidence="2" type="ORF">OHK93_000941</name>
</gene>
<evidence type="ECO:0000313" key="3">
    <source>
        <dbReference type="Proteomes" id="UP001161017"/>
    </source>
</evidence>
<keyword evidence="3" id="KW-1185">Reference proteome</keyword>
<evidence type="ECO:0000313" key="2">
    <source>
        <dbReference type="EMBL" id="MDI1489743.1"/>
    </source>
</evidence>
<feature type="region of interest" description="Disordered" evidence="1">
    <location>
        <begin position="143"/>
        <end position="163"/>
    </location>
</feature>
<feature type="compositionally biased region" description="Basic and acidic residues" evidence="1">
    <location>
        <begin position="342"/>
        <end position="366"/>
    </location>
</feature>
<feature type="compositionally biased region" description="Polar residues" evidence="1">
    <location>
        <begin position="447"/>
        <end position="458"/>
    </location>
</feature>
<reference evidence="2" key="1">
    <citation type="journal article" date="2023" name="Genome Biol. Evol.">
        <title>First Whole Genome Sequence and Flow Cytometry Genome Size Data for the Lichen-Forming Fungus Ramalina farinacea (Ascomycota).</title>
        <authorList>
            <person name="Llewellyn T."/>
            <person name="Mian S."/>
            <person name="Hill R."/>
            <person name="Leitch I.J."/>
            <person name="Gaya E."/>
        </authorList>
    </citation>
    <scope>NUCLEOTIDE SEQUENCE</scope>
    <source>
        <strain evidence="2">LIQ254RAFAR</strain>
    </source>
</reference>
<feature type="region of interest" description="Disordered" evidence="1">
    <location>
        <begin position="342"/>
        <end position="489"/>
    </location>
</feature>
<accession>A0AA43QRU4</accession>
<organism evidence="2 3">
    <name type="scientific">Ramalina farinacea</name>
    <dbReference type="NCBI Taxonomy" id="258253"/>
    <lineage>
        <taxon>Eukaryota</taxon>
        <taxon>Fungi</taxon>
        <taxon>Dikarya</taxon>
        <taxon>Ascomycota</taxon>
        <taxon>Pezizomycotina</taxon>
        <taxon>Lecanoromycetes</taxon>
        <taxon>OSLEUM clade</taxon>
        <taxon>Lecanoromycetidae</taxon>
        <taxon>Lecanorales</taxon>
        <taxon>Lecanorineae</taxon>
        <taxon>Ramalinaceae</taxon>
        <taxon>Ramalina</taxon>
    </lineage>
</organism>
<name>A0AA43QRU4_9LECA</name>